<name>A0A5Q0GU96_SACSY</name>
<sequence length="328" mass="36491">MIADPAELPDLRLRMREHIMTPACGHELVRRLAAGKSAVIPRLNGPPEVRRAGAVTGALLMARREARRLGEAQLYWVDRDMTALTLAAADRPSREPVMARRMPAEAGLMVFAESVGGQGGEPAMAVSWSRWTPQHLDLDDGSGLITWRSNTAGGEVPLHPEFDGVWLTYWSPRLTPLGESVLPFGQPSVPLRSVFGKRWEHVVYTAWQLMKQSSGAKLVGIEELPRSRHGRKRDQRAGVEDGGTVRLVRVHARRQDAAPGERDAPRWNSRWPVRPYRRNTCLNPGIHAEGGCEHEERIVPAHIKGPADKPLKVTTRVHVWDTTPPVEP</sequence>
<dbReference type="RefSeq" id="WP_033430061.1">
    <property type="nucleotide sequence ID" value="NZ_CP034550.1"/>
</dbReference>
<protein>
    <submittedName>
        <fullName evidence="1">Uncharacterized protein</fullName>
    </submittedName>
</protein>
<organism evidence="1 2">
    <name type="scientific">Saccharothrix syringae</name>
    <name type="common">Nocardiopsis syringae</name>
    <dbReference type="NCBI Taxonomy" id="103733"/>
    <lineage>
        <taxon>Bacteria</taxon>
        <taxon>Bacillati</taxon>
        <taxon>Actinomycetota</taxon>
        <taxon>Actinomycetes</taxon>
        <taxon>Pseudonocardiales</taxon>
        <taxon>Pseudonocardiaceae</taxon>
        <taxon>Saccharothrix</taxon>
    </lineage>
</organism>
<evidence type="ECO:0000313" key="1">
    <source>
        <dbReference type="EMBL" id="QFZ16942.1"/>
    </source>
</evidence>
<gene>
    <name evidence="1" type="ORF">EKG83_05190</name>
</gene>
<dbReference type="KEGG" id="ssyi:EKG83_05190"/>
<reference evidence="2" key="1">
    <citation type="journal article" date="2021" name="Curr. Microbiol.">
        <title>Complete genome of nocamycin-producing strain Saccharothrix syringae NRRL B-16468 reveals the biosynthetic potential for secondary metabolites.</title>
        <authorList>
            <person name="Mo X."/>
            <person name="Yang S."/>
        </authorList>
    </citation>
    <scope>NUCLEOTIDE SEQUENCE [LARGE SCALE GENOMIC DNA]</scope>
    <source>
        <strain evidence="2">ATCC 51364 / DSM 43886 / JCM 6844 / KCTC 9398 / NBRC 14523 / NRRL B-16468 / INA 2240</strain>
    </source>
</reference>
<keyword evidence="2" id="KW-1185">Reference proteome</keyword>
<dbReference type="AlphaFoldDB" id="A0A5Q0GU96"/>
<accession>A0A5Q0GU96</accession>
<dbReference type="EMBL" id="CP034550">
    <property type="protein sequence ID" value="QFZ16942.1"/>
    <property type="molecule type" value="Genomic_DNA"/>
</dbReference>
<proteinExistence type="predicted"/>
<dbReference type="OrthoDB" id="3360929at2"/>
<dbReference type="Proteomes" id="UP000325787">
    <property type="component" value="Chromosome"/>
</dbReference>
<evidence type="ECO:0000313" key="2">
    <source>
        <dbReference type="Proteomes" id="UP000325787"/>
    </source>
</evidence>